<evidence type="ECO:0000256" key="6">
    <source>
        <dbReference type="ARBA" id="ARBA00022777"/>
    </source>
</evidence>
<dbReference type="InterPro" id="IPR011055">
    <property type="entry name" value="Dup_hybrid_motif"/>
</dbReference>
<proteinExistence type="predicted"/>
<gene>
    <name evidence="8" type="ordered locus">Corgl_1424</name>
</gene>
<protein>
    <submittedName>
        <fullName evidence="8">PTS system IIA component, Glc family</fullName>
    </submittedName>
</protein>
<dbReference type="InterPro" id="IPR050890">
    <property type="entry name" value="PTS_EIIA_component"/>
</dbReference>
<dbReference type="AlphaFoldDB" id="F2NAR9"/>
<dbReference type="STRING" id="700015.Corgl_1424"/>
<feature type="domain" description="PTS EIIA type-1" evidence="7">
    <location>
        <begin position="34"/>
        <end position="138"/>
    </location>
</feature>
<evidence type="ECO:0000313" key="9">
    <source>
        <dbReference type="Proteomes" id="UP000006851"/>
    </source>
</evidence>
<keyword evidence="3" id="KW-0762">Sugar transport</keyword>
<evidence type="ECO:0000256" key="5">
    <source>
        <dbReference type="ARBA" id="ARBA00022683"/>
    </source>
</evidence>
<dbReference type="GO" id="GO:0005737">
    <property type="term" value="C:cytoplasm"/>
    <property type="evidence" value="ECO:0007669"/>
    <property type="project" value="UniProtKB-SubCell"/>
</dbReference>
<dbReference type="NCBIfam" id="TIGR00830">
    <property type="entry name" value="PTBA"/>
    <property type="match status" value="1"/>
</dbReference>
<dbReference type="Gene3D" id="2.70.70.10">
    <property type="entry name" value="Glucose Permease (Domain IIA)"/>
    <property type="match status" value="1"/>
</dbReference>
<dbReference type="FunFam" id="2.70.70.10:FF:000001">
    <property type="entry name" value="PTS system glucose-specific IIA component"/>
    <property type="match status" value="1"/>
</dbReference>
<dbReference type="Pfam" id="PF00358">
    <property type="entry name" value="PTS_EIIA_1"/>
    <property type="match status" value="1"/>
</dbReference>
<dbReference type="GO" id="GO:0016301">
    <property type="term" value="F:kinase activity"/>
    <property type="evidence" value="ECO:0007669"/>
    <property type="project" value="UniProtKB-KW"/>
</dbReference>
<dbReference type="EMBL" id="CP002628">
    <property type="protein sequence ID" value="AEB07525.1"/>
    <property type="molecule type" value="Genomic_DNA"/>
</dbReference>
<keyword evidence="9" id="KW-1185">Reference proteome</keyword>
<accession>F2NAR9</accession>
<dbReference type="PANTHER" id="PTHR45008:SF1">
    <property type="entry name" value="PTS SYSTEM GLUCOSE-SPECIFIC EIIA COMPONENT"/>
    <property type="match status" value="1"/>
</dbReference>
<dbReference type="Proteomes" id="UP000006851">
    <property type="component" value="Chromosome"/>
</dbReference>
<evidence type="ECO:0000256" key="1">
    <source>
        <dbReference type="ARBA" id="ARBA00004496"/>
    </source>
</evidence>
<keyword evidence="5" id="KW-0598">Phosphotransferase system</keyword>
<dbReference type="KEGG" id="cgo:Corgl_1424"/>
<dbReference type="PANTHER" id="PTHR45008">
    <property type="entry name" value="PTS SYSTEM GLUCOSE-SPECIFIC EIIA COMPONENT"/>
    <property type="match status" value="1"/>
</dbReference>
<organism evidence="8 9">
    <name type="scientific">Coriobacterium glomerans (strain ATCC 49209 / DSM 20642 / JCM 10262 / PW2)</name>
    <dbReference type="NCBI Taxonomy" id="700015"/>
    <lineage>
        <taxon>Bacteria</taxon>
        <taxon>Bacillati</taxon>
        <taxon>Actinomycetota</taxon>
        <taxon>Coriobacteriia</taxon>
        <taxon>Coriobacteriales</taxon>
        <taxon>Coriobacteriaceae</taxon>
        <taxon>Coriobacterium</taxon>
    </lineage>
</organism>
<evidence type="ECO:0000259" key="7">
    <source>
        <dbReference type="PROSITE" id="PS51093"/>
    </source>
</evidence>
<sequence>MLKRLMREFRFRGRSSVLPSPMAGRVISLSQVQDQTFAAGLLGEGVAIEPTGCEVVAPSDGKVKAIFPTGYAVALRTCEGFDVLIHVGISTSGLNGRHFRVHASVGDSVKQGDLLIEFDRDAIVSEGYDMTVPILICNSAEFSRIRCKIGQTVEELDTLMSARER</sequence>
<keyword evidence="6" id="KW-0418">Kinase</keyword>
<dbReference type="PROSITE" id="PS51093">
    <property type="entry name" value="PTS_EIIA_TYPE_1"/>
    <property type="match status" value="1"/>
</dbReference>
<dbReference type="InterPro" id="IPR001127">
    <property type="entry name" value="PTS_EIIA_1_perm"/>
</dbReference>
<dbReference type="SUPFAM" id="SSF51261">
    <property type="entry name" value="Duplicated hybrid motif"/>
    <property type="match status" value="1"/>
</dbReference>
<keyword evidence="4" id="KW-0808">Transferase</keyword>
<comment type="subcellular location">
    <subcellularLocation>
        <location evidence="1">Cytoplasm</location>
    </subcellularLocation>
</comment>
<dbReference type="GO" id="GO:0009401">
    <property type="term" value="P:phosphoenolpyruvate-dependent sugar phosphotransferase system"/>
    <property type="evidence" value="ECO:0007669"/>
    <property type="project" value="UniProtKB-KW"/>
</dbReference>
<dbReference type="OrthoDB" id="9797715at2"/>
<reference evidence="9" key="1">
    <citation type="journal article" date="2013" name="Stand. Genomic Sci.">
        <title>Complete genome sequence of Coriobacterium glomerans type strain (PW2(T)) from the midgut of Pyrrhocoris apterus L. (red soldier bug).</title>
        <authorList>
            <person name="Stackebrandt E."/>
            <person name="Zeytun A."/>
            <person name="Lapidus A."/>
            <person name="Nolan M."/>
            <person name="Lucas S."/>
            <person name="Hammon N."/>
            <person name="Deshpande S."/>
            <person name="Cheng J.F."/>
            <person name="Tapia R."/>
            <person name="Goodwin L.A."/>
            <person name="Pitluck S."/>
            <person name="Liolios K."/>
            <person name="Pagani I."/>
            <person name="Ivanova N."/>
            <person name="Mavromatis K."/>
            <person name="Mikhailova N."/>
            <person name="Huntemann M."/>
            <person name="Pati A."/>
            <person name="Chen A."/>
            <person name="Palaniappan K."/>
            <person name="Chang Y.J."/>
            <person name="Land M."/>
            <person name="Hauser L."/>
            <person name="Rohde M."/>
            <person name="Pukall R."/>
            <person name="Goker M."/>
            <person name="Detter J.C."/>
            <person name="Woyke T."/>
            <person name="Bristow J."/>
            <person name="Eisen J.A."/>
            <person name="Markowitz V."/>
            <person name="Hugenholtz P."/>
            <person name="Kyrpides N.C."/>
            <person name="Klenk H.P."/>
        </authorList>
    </citation>
    <scope>NUCLEOTIDE SEQUENCE</scope>
    <source>
        <strain evidence="9">ATCC 49209 / DSM 20642 / JCM 10262 / PW2</strain>
    </source>
</reference>
<dbReference type="eggNOG" id="COG2190">
    <property type="taxonomic scope" value="Bacteria"/>
</dbReference>
<evidence type="ECO:0000256" key="3">
    <source>
        <dbReference type="ARBA" id="ARBA00022597"/>
    </source>
</evidence>
<evidence type="ECO:0000256" key="4">
    <source>
        <dbReference type="ARBA" id="ARBA00022679"/>
    </source>
</evidence>
<evidence type="ECO:0000313" key="8">
    <source>
        <dbReference type="EMBL" id="AEB07525.1"/>
    </source>
</evidence>
<dbReference type="RefSeq" id="WP_013709267.1">
    <property type="nucleotide sequence ID" value="NC_015389.1"/>
</dbReference>
<dbReference type="HOGENOM" id="CLU_012312_5_3_11"/>
<name>F2NAR9_CORGP</name>
<keyword evidence="2" id="KW-0813">Transport</keyword>
<evidence type="ECO:0000256" key="2">
    <source>
        <dbReference type="ARBA" id="ARBA00022448"/>
    </source>
</evidence>